<proteinExistence type="predicted"/>
<organism evidence="2 3">
    <name type="scientific">Daphnia pulex</name>
    <name type="common">Water flea</name>
    <dbReference type="NCBI Taxonomy" id="6669"/>
    <lineage>
        <taxon>Eukaryota</taxon>
        <taxon>Metazoa</taxon>
        <taxon>Ecdysozoa</taxon>
        <taxon>Arthropoda</taxon>
        <taxon>Crustacea</taxon>
        <taxon>Branchiopoda</taxon>
        <taxon>Diplostraca</taxon>
        <taxon>Cladocera</taxon>
        <taxon>Anomopoda</taxon>
        <taxon>Daphniidae</taxon>
        <taxon>Daphnia</taxon>
    </lineage>
</organism>
<evidence type="ECO:0000256" key="1">
    <source>
        <dbReference type="SAM" id="MobiDB-lite"/>
    </source>
</evidence>
<protein>
    <submittedName>
        <fullName evidence="2">Uncharacterized protein</fullName>
    </submittedName>
</protein>
<dbReference type="KEGG" id="dpx:DAPPUDRAFT_252375"/>
<dbReference type="InParanoid" id="E9H2J8"/>
<reference evidence="2 3" key="1">
    <citation type="journal article" date="2011" name="Science">
        <title>The ecoresponsive genome of Daphnia pulex.</title>
        <authorList>
            <person name="Colbourne J.K."/>
            <person name="Pfrender M.E."/>
            <person name="Gilbert D."/>
            <person name="Thomas W.K."/>
            <person name="Tucker A."/>
            <person name="Oakley T.H."/>
            <person name="Tokishita S."/>
            <person name="Aerts A."/>
            <person name="Arnold G.J."/>
            <person name="Basu M.K."/>
            <person name="Bauer D.J."/>
            <person name="Caceres C.E."/>
            <person name="Carmel L."/>
            <person name="Casola C."/>
            <person name="Choi J.H."/>
            <person name="Detter J.C."/>
            <person name="Dong Q."/>
            <person name="Dusheyko S."/>
            <person name="Eads B.D."/>
            <person name="Frohlich T."/>
            <person name="Geiler-Samerotte K.A."/>
            <person name="Gerlach D."/>
            <person name="Hatcher P."/>
            <person name="Jogdeo S."/>
            <person name="Krijgsveld J."/>
            <person name="Kriventseva E.V."/>
            <person name="Kultz D."/>
            <person name="Laforsch C."/>
            <person name="Lindquist E."/>
            <person name="Lopez J."/>
            <person name="Manak J.R."/>
            <person name="Muller J."/>
            <person name="Pangilinan J."/>
            <person name="Patwardhan R.P."/>
            <person name="Pitluck S."/>
            <person name="Pritham E.J."/>
            <person name="Rechtsteiner A."/>
            <person name="Rho M."/>
            <person name="Rogozin I.B."/>
            <person name="Sakarya O."/>
            <person name="Salamov A."/>
            <person name="Schaack S."/>
            <person name="Shapiro H."/>
            <person name="Shiga Y."/>
            <person name="Skalitzky C."/>
            <person name="Smith Z."/>
            <person name="Souvorov A."/>
            <person name="Sung W."/>
            <person name="Tang Z."/>
            <person name="Tsuchiya D."/>
            <person name="Tu H."/>
            <person name="Vos H."/>
            <person name="Wang M."/>
            <person name="Wolf Y.I."/>
            <person name="Yamagata H."/>
            <person name="Yamada T."/>
            <person name="Ye Y."/>
            <person name="Shaw J.R."/>
            <person name="Andrews J."/>
            <person name="Crease T.J."/>
            <person name="Tang H."/>
            <person name="Lucas S.M."/>
            <person name="Robertson H.M."/>
            <person name="Bork P."/>
            <person name="Koonin E.V."/>
            <person name="Zdobnov E.M."/>
            <person name="Grigoriev I.V."/>
            <person name="Lynch M."/>
            <person name="Boore J.L."/>
        </authorList>
    </citation>
    <scope>NUCLEOTIDE SEQUENCE [LARGE SCALE GENOMIC DNA]</scope>
</reference>
<evidence type="ECO:0000313" key="2">
    <source>
        <dbReference type="EMBL" id="EFX73986.1"/>
    </source>
</evidence>
<dbReference type="PhylomeDB" id="E9H2J8"/>
<dbReference type="Proteomes" id="UP000000305">
    <property type="component" value="Unassembled WGS sequence"/>
</dbReference>
<keyword evidence="3" id="KW-1185">Reference proteome</keyword>
<name>E9H2J8_DAPPU</name>
<evidence type="ECO:0000313" key="3">
    <source>
        <dbReference type="Proteomes" id="UP000000305"/>
    </source>
</evidence>
<gene>
    <name evidence="2" type="ORF">DAPPUDRAFT_252375</name>
</gene>
<dbReference type="HOGENOM" id="CLU_2760393_0_0_1"/>
<dbReference type="EMBL" id="GL732586">
    <property type="protein sequence ID" value="EFX73986.1"/>
    <property type="molecule type" value="Genomic_DNA"/>
</dbReference>
<accession>E9H2J8</accession>
<feature type="region of interest" description="Disordered" evidence="1">
    <location>
        <begin position="1"/>
        <end position="34"/>
    </location>
</feature>
<dbReference type="AlphaFoldDB" id="E9H2J8"/>
<sequence>MVGDRVIHGSGPMVVDFGTERNGPPKMPVVNQPTPARLEEPNLVDEVDEEAFTEVALKDEVARRDAAQKA</sequence>